<dbReference type="Gene3D" id="2.60.40.10">
    <property type="entry name" value="Immunoglobulins"/>
    <property type="match status" value="1"/>
</dbReference>
<organism evidence="1 2">
    <name type="scientific">Flagellimonas marina</name>
    <dbReference type="NCBI Taxonomy" id="1775168"/>
    <lineage>
        <taxon>Bacteria</taxon>
        <taxon>Pseudomonadati</taxon>
        <taxon>Bacteroidota</taxon>
        <taxon>Flavobacteriia</taxon>
        <taxon>Flavobacteriales</taxon>
        <taxon>Flavobacteriaceae</taxon>
        <taxon>Flagellimonas</taxon>
    </lineage>
</organism>
<dbReference type="Proteomes" id="UP001595841">
    <property type="component" value="Unassembled WGS sequence"/>
</dbReference>
<keyword evidence="2" id="KW-1185">Reference proteome</keyword>
<gene>
    <name evidence="1" type="ORF">ACFOWS_03515</name>
</gene>
<evidence type="ECO:0000313" key="2">
    <source>
        <dbReference type="Proteomes" id="UP001595841"/>
    </source>
</evidence>
<sequence length="555" mass="62878">MVAPTVDFSIAGSSGSGNSEPIVVSNQIQININAQDAEGIAKVEAFIDNEKVGEDTTAPYQITIDVSGYASKGVTSKLTDYVLRIDATDTSGNTSSTDQLINIVNETPLITINFPGQNINPELIEFYIFASTMDGELLSIAKVEPTDTSITLSTTAEISDEEEYMLTFAEKFAAFYGETNELATIQNIKRSSLQEINLKTNPRFPSNFFDRAFPEEFPIEGFWDENTTDFIALEANGFDYSSGGNACSCSPTTPENSIIISRYDDYGNLYVNQNVYLQVKNTDQLITSYALLNKDVLVDNFSITPDLFSDEGITLENLEYPNIDLALSNHPILSIYLYENESDYSNNIFHINNPLANTEASGAKINYWLNNNFYAYRTELQYLKYRIEHTGKPNQSYNGRDWSVSHTFENGTFMVDKNTANEDFVGRIALSDFFSRRSGGQATVLNGRDGTYRWNIVFDSQNNSAIKLPVIPVELEEWVFNDTYNNLSFASPEDYDQRQVELIRYVNMDSFEEYLQKIIKDNEKWYLISPVKESVYDNPSFWNQNYVYPNHFLIN</sequence>
<comment type="caution">
    <text evidence="1">The sequence shown here is derived from an EMBL/GenBank/DDBJ whole genome shotgun (WGS) entry which is preliminary data.</text>
</comment>
<reference evidence="2" key="1">
    <citation type="journal article" date="2019" name="Int. J. Syst. Evol. Microbiol.">
        <title>The Global Catalogue of Microorganisms (GCM) 10K type strain sequencing project: providing services to taxonomists for standard genome sequencing and annotation.</title>
        <authorList>
            <consortium name="The Broad Institute Genomics Platform"/>
            <consortium name="The Broad Institute Genome Sequencing Center for Infectious Disease"/>
            <person name="Wu L."/>
            <person name="Ma J."/>
        </authorList>
    </citation>
    <scope>NUCLEOTIDE SEQUENCE [LARGE SCALE GENOMIC DNA]</scope>
    <source>
        <strain evidence="2">CGMCC 1.15774</strain>
    </source>
</reference>
<proteinExistence type="predicted"/>
<dbReference type="EMBL" id="JBHSCL010000003">
    <property type="protein sequence ID" value="MFC4219183.1"/>
    <property type="molecule type" value="Genomic_DNA"/>
</dbReference>
<accession>A0ABV8PGP9</accession>
<dbReference type="RefSeq" id="WP_379762595.1">
    <property type="nucleotide sequence ID" value="NZ_JBHSCL010000003.1"/>
</dbReference>
<evidence type="ECO:0000313" key="1">
    <source>
        <dbReference type="EMBL" id="MFC4219183.1"/>
    </source>
</evidence>
<protein>
    <submittedName>
        <fullName evidence="1">Ig-like domain-containing protein</fullName>
    </submittedName>
</protein>
<dbReference type="Pfam" id="PF17957">
    <property type="entry name" value="Big_7"/>
    <property type="match status" value="1"/>
</dbReference>
<dbReference type="InterPro" id="IPR013783">
    <property type="entry name" value="Ig-like_fold"/>
</dbReference>
<name>A0ABV8PGP9_9FLAO</name>